<evidence type="ECO:0000256" key="7">
    <source>
        <dbReference type="ARBA" id="ARBA00023128"/>
    </source>
</evidence>
<comment type="similarity">
    <text evidence="2">Belongs to the complex I NDUFA5 subunit family.</text>
</comment>
<keyword evidence="7" id="KW-0496">Mitochondrion</keyword>
<gene>
    <name evidence="9" type="ORF">B296_00023351</name>
</gene>
<proteinExistence type="inferred from homology"/>
<protein>
    <submittedName>
        <fullName evidence="9">Uncharacterized protein</fullName>
    </submittedName>
</protein>
<accession>A0A426YM72</accession>
<dbReference type="AlphaFoldDB" id="A0A426YM72"/>
<evidence type="ECO:0000256" key="6">
    <source>
        <dbReference type="ARBA" id="ARBA00022982"/>
    </source>
</evidence>
<evidence type="ECO:0000256" key="8">
    <source>
        <dbReference type="ARBA" id="ARBA00023136"/>
    </source>
</evidence>
<dbReference type="Proteomes" id="UP000287651">
    <property type="component" value="Unassembled WGS sequence"/>
</dbReference>
<dbReference type="InterPro" id="IPR006806">
    <property type="entry name" value="NDUFA5"/>
</dbReference>
<comment type="subcellular location">
    <subcellularLocation>
        <location evidence="1">Mitochondrion inner membrane</location>
        <topology evidence="1">Peripheral membrane protein</topology>
        <orientation evidence="1">Matrix side</orientation>
    </subcellularLocation>
</comment>
<dbReference type="PANTHER" id="PTHR12653:SF0">
    <property type="entry name" value="NADH DEHYDROGENASE [UBIQUINONE] 1 ALPHA SUBCOMPLEX SUBUNIT 5"/>
    <property type="match status" value="1"/>
</dbReference>
<evidence type="ECO:0000256" key="1">
    <source>
        <dbReference type="ARBA" id="ARBA00004443"/>
    </source>
</evidence>
<keyword evidence="4" id="KW-0679">Respiratory chain</keyword>
<reference evidence="9 10" key="1">
    <citation type="journal article" date="2014" name="Agronomy (Basel)">
        <title>A Draft Genome Sequence for Ensete ventricosum, the Drought-Tolerant Tree Against Hunger.</title>
        <authorList>
            <person name="Harrison J."/>
            <person name="Moore K.A."/>
            <person name="Paszkiewicz K."/>
            <person name="Jones T."/>
            <person name="Grant M."/>
            <person name="Ambacheew D."/>
            <person name="Muzemil S."/>
            <person name="Studholme D.J."/>
        </authorList>
    </citation>
    <scope>NUCLEOTIDE SEQUENCE [LARGE SCALE GENOMIC DNA]</scope>
</reference>
<keyword evidence="6" id="KW-0249">Electron transport</keyword>
<keyword evidence="5" id="KW-0999">Mitochondrion inner membrane</keyword>
<keyword evidence="3" id="KW-0813">Transport</keyword>
<name>A0A426YM72_ENSVE</name>
<keyword evidence="8" id="KW-0472">Membrane</keyword>
<evidence type="ECO:0000256" key="4">
    <source>
        <dbReference type="ARBA" id="ARBA00022660"/>
    </source>
</evidence>
<dbReference type="EMBL" id="AMZH03011469">
    <property type="protein sequence ID" value="RRT52818.1"/>
    <property type="molecule type" value="Genomic_DNA"/>
</dbReference>
<sequence>MFVWRVLLRGGMEAAWMQVAGKVKEMTEIVGLDIVPNARKVLISLYTCTLKDVYAIPEDKGYHNVVKSFTRHRL</sequence>
<comment type="caution">
    <text evidence="9">The sequence shown here is derived from an EMBL/GenBank/DDBJ whole genome shotgun (WGS) entry which is preliminary data.</text>
</comment>
<evidence type="ECO:0000313" key="9">
    <source>
        <dbReference type="EMBL" id="RRT52818.1"/>
    </source>
</evidence>
<evidence type="ECO:0000256" key="5">
    <source>
        <dbReference type="ARBA" id="ARBA00022792"/>
    </source>
</evidence>
<dbReference type="Pfam" id="PF04716">
    <property type="entry name" value="ETC_C1_NDUFA5"/>
    <property type="match status" value="1"/>
</dbReference>
<dbReference type="GO" id="GO:0005743">
    <property type="term" value="C:mitochondrial inner membrane"/>
    <property type="evidence" value="ECO:0007669"/>
    <property type="project" value="UniProtKB-SubCell"/>
</dbReference>
<evidence type="ECO:0000256" key="3">
    <source>
        <dbReference type="ARBA" id="ARBA00022448"/>
    </source>
</evidence>
<dbReference type="PANTHER" id="PTHR12653">
    <property type="entry name" value="NADH-UBIQUINONE OXIDOREDUCTASE 13 KD-B SUBUNIT"/>
    <property type="match status" value="1"/>
</dbReference>
<evidence type="ECO:0000313" key="10">
    <source>
        <dbReference type="Proteomes" id="UP000287651"/>
    </source>
</evidence>
<organism evidence="9 10">
    <name type="scientific">Ensete ventricosum</name>
    <name type="common">Abyssinian banana</name>
    <name type="synonym">Musa ensete</name>
    <dbReference type="NCBI Taxonomy" id="4639"/>
    <lineage>
        <taxon>Eukaryota</taxon>
        <taxon>Viridiplantae</taxon>
        <taxon>Streptophyta</taxon>
        <taxon>Embryophyta</taxon>
        <taxon>Tracheophyta</taxon>
        <taxon>Spermatophyta</taxon>
        <taxon>Magnoliopsida</taxon>
        <taxon>Liliopsida</taxon>
        <taxon>Zingiberales</taxon>
        <taxon>Musaceae</taxon>
        <taxon>Ensete</taxon>
    </lineage>
</organism>
<dbReference type="GO" id="GO:0022904">
    <property type="term" value="P:respiratory electron transport chain"/>
    <property type="evidence" value="ECO:0007669"/>
    <property type="project" value="InterPro"/>
</dbReference>
<evidence type="ECO:0000256" key="2">
    <source>
        <dbReference type="ARBA" id="ARBA00010261"/>
    </source>
</evidence>